<keyword evidence="3" id="KW-1185">Reference proteome</keyword>
<dbReference type="AlphaFoldDB" id="M7AHG1"/>
<reference evidence="3" key="1">
    <citation type="journal article" date="2013" name="Nat. Genet.">
        <title>The draft genomes of soft-shell turtle and green sea turtle yield insights into the development and evolution of the turtle-specific body plan.</title>
        <authorList>
            <person name="Wang Z."/>
            <person name="Pascual-Anaya J."/>
            <person name="Zadissa A."/>
            <person name="Li W."/>
            <person name="Niimura Y."/>
            <person name="Huang Z."/>
            <person name="Li C."/>
            <person name="White S."/>
            <person name="Xiong Z."/>
            <person name="Fang D."/>
            <person name="Wang B."/>
            <person name="Ming Y."/>
            <person name="Chen Y."/>
            <person name="Zheng Y."/>
            <person name="Kuraku S."/>
            <person name="Pignatelli M."/>
            <person name="Herrero J."/>
            <person name="Beal K."/>
            <person name="Nozawa M."/>
            <person name="Li Q."/>
            <person name="Wang J."/>
            <person name="Zhang H."/>
            <person name="Yu L."/>
            <person name="Shigenobu S."/>
            <person name="Wang J."/>
            <person name="Liu J."/>
            <person name="Flicek P."/>
            <person name="Searle S."/>
            <person name="Wang J."/>
            <person name="Kuratani S."/>
            <person name="Yin Y."/>
            <person name="Aken B."/>
            <person name="Zhang G."/>
            <person name="Irie N."/>
        </authorList>
    </citation>
    <scope>NUCLEOTIDE SEQUENCE [LARGE SCALE GENOMIC DNA]</scope>
</reference>
<name>M7AHG1_CHEMY</name>
<evidence type="ECO:0000313" key="2">
    <source>
        <dbReference type="EMBL" id="EMP23764.1"/>
    </source>
</evidence>
<sequence>MSRGLTTRIETSVRKAPLALESASGNGIGTSNGLKRAPARIHYLRDGCTYGHRQRCMESMLRCLPFRNAPTTQAQSNRQPCKTGELSPARSFPARCCCPFGRSAC</sequence>
<gene>
    <name evidence="2" type="ORF">UY3_19206</name>
</gene>
<dbReference type="Proteomes" id="UP000031443">
    <property type="component" value="Unassembled WGS sequence"/>
</dbReference>
<proteinExistence type="predicted"/>
<feature type="compositionally biased region" description="Polar residues" evidence="1">
    <location>
        <begin position="71"/>
        <end position="80"/>
    </location>
</feature>
<accession>M7AHG1</accession>
<protein>
    <submittedName>
        <fullName evidence="2">Uncharacterized protein</fullName>
    </submittedName>
</protein>
<feature type="region of interest" description="Disordered" evidence="1">
    <location>
        <begin position="71"/>
        <end position="90"/>
    </location>
</feature>
<evidence type="ECO:0000256" key="1">
    <source>
        <dbReference type="SAM" id="MobiDB-lite"/>
    </source>
</evidence>
<evidence type="ECO:0000313" key="3">
    <source>
        <dbReference type="Proteomes" id="UP000031443"/>
    </source>
</evidence>
<organism evidence="2 3">
    <name type="scientific">Chelonia mydas</name>
    <name type="common">Green sea-turtle</name>
    <name type="synonym">Chelonia agassizi</name>
    <dbReference type="NCBI Taxonomy" id="8469"/>
    <lineage>
        <taxon>Eukaryota</taxon>
        <taxon>Metazoa</taxon>
        <taxon>Chordata</taxon>
        <taxon>Craniata</taxon>
        <taxon>Vertebrata</taxon>
        <taxon>Euteleostomi</taxon>
        <taxon>Archelosauria</taxon>
        <taxon>Testudinata</taxon>
        <taxon>Testudines</taxon>
        <taxon>Cryptodira</taxon>
        <taxon>Durocryptodira</taxon>
        <taxon>Americhelydia</taxon>
        <taxon>Chelonioidea</taxon>
        <taxon>Cheloniidae</taxon>
        <taxon>Chelonia</taxon>
    </lineage>
</organism>
<dbReference type="EMBL" id="KB608654">
    <property type="protein sequence ID" value="EMP23764.1"/>
    <property type="molecule type" value="Genomic_DNA"/>
</dbReference>